<evidence type="ECO:0000256" key="3">
    <source>
        <dbReference type="ARBA" id="ARBA00022679"/>
    </source>
</evidence>
<dbReference type="AlphaFoldDB" id="A0A6A4N3I9"/>
<evidence type="ECO:0000313" key="10">
    <source>
        <dbReference type="EMBL" id="KAE9589026.1"/>
    </source>
</evidence>
<evidence type="ECO:0000256" key="8">
    <source>
        <dbReference type="ARBA" id="ARBA00048679"/>
    </source>
</evidence>
<dbReference type="FunFam" id="1.10.510.10:FF:000046">
    <property type="entry name" value="probable serine/threonine-protein kinase WNK9"/>
    <property type="match status" value="1"/>
</dbReference>
<keyword evidence="6" id="KW-0067">ATP-binding</keyword>
<dbReference type="Gene3D" id="3.10.20.90">
    <property type="entry name" value="Phosphatidylinositol 3-kinase Catalytic Subunit, Chain A, domain 1"/>
    <property type="match status" value="1"/>
</dbReference>
<dbReference type="GO" id="GO:0004674">
    <property type="term" value="F:protein serine/threonine kinase activity"/>
    <property type="evidence" value="ECO:0007669"/>
    <property type="project" value="UniProtKB-KW"/>
</dbReference>
<dbReference type="SUPFAM" id="SSF56112">
    <property type="entry name" value="Protein kinase-like (PK-like)"/>
    <property type="match status" value="1"/>
</dbReference>
<dbReference type="PROSITE" id="PS50011">
    <property type="entry name" value="PROTEIN_KINASE_DOM"/>
    <property type="match status" value="1"/>
</dbReference>
<sequence>MKFYTSWVDTASRHINFVTELFTSGTIRQYRLKHRRVNIRAVKHWCRQILEGLLYLHSHDPPVIHRDLKCDNIFINGNQGEVKIGDLGLAAILRKSNGARCVGTPEFMAPEVYEENYNELVDIYSFGMCILEMVTFEYPYSGCNHPAQIYKKVVSGKLPEALYKVDDPEVRQFIEKCLATVSLRLSVKELLEDPFLQIDDCGSDSKALEYQRDCYEVTPIIRQPLNGIHCSSNTSMSGYTNNNNIGGYGPLYELDYHQDDFETREIDLFECEEYDSLAEVDTSIKGSRREDDGIFLRIRIADKEGRVRNIYFPFDTKTDTTLSVANEMVAELDIINQDVTELADMIDNEIETLVPEWNRGYRIEESSECTSTSFCLNCATNGSLFDYVSSNNPTAKNLKFLRCSKKGCAAVHGRFEEIMYQVEDSENSATEGAPAASIQSTSIHYTNIWATRDEPELVPEGLKEIHCKKAHYASNLSSMKEDGKSIDVDDPNDRKPCSSLASNCVLSGYENEIRQELRWLKAKYQMQLRDFRDQQVEHGKDGVGRVSVTSQLKLHNNNNNKPSLGSMIPEKCTNMANQFIQNVDETSGSNNPEQMVTAKGFLKGALLPYLLHRAISLPVDAVDV</sequence>
<evidence type="ECO:0000256" key="5">
    <source>
        <dbReference type="ARBA" id="ARBA00022777"/>
    </source>
</evidence>
<proteinExistence type="predicted"/>
<feature type="domain" description="Protein kinase" evidence="9">
    <location>
        <begin position="1"/>
        <end position="196"/>
    </location>
</feature>
<protein>
    <recommendedName>
        <fullName evidence="1">non-specific serine/threonine protein kinase</fullName>
        <ecNumber evidence="1">2.7.11.1</ecNumber>
    </recommendedName>
</protein>
<dbReference type="Proteomes" id="UP000447434">
    <property type="component" value="Chromosome 21"/>
</dbReference>
<dbReference type="Gene3D" id="1.10.510.10">
    <property type="entry name" value="Transferase(Phosphotransferase) domain 1"/>
    <property type="match status" value="1"/>
</dbReference>
<evidence type="ECO:0000259" key="9">
    <source>
        <dbReference type="PROSITE" id="PS50011"/>
    </source>
</evidence>
<comment type="catalytic activity">
    <reaction evidence="8">
        <text>L-seryl-[protein] + ATP = O-phospho-L-seryl-[protein] + ADP + H(+)</text>
        <dbReference type="Rhea" id="RHEA:17989"/>
        <dbReference type="Rhea" id="RHEA-COMP:9863"/>
        <dbReference type="Rhea" id="RHEA-COMP:11604"/>
        <dbReference type="ChEBI" id="CHEBI:15378"/>
        <dbReference type="ChEBI" id="CHEBI:29999"/>
        <dbReference type="ChEBI" id="CHEBI:30616"/>
        <dbReference type="ChEBI" id="CHEBI:83421"/>
        <dbReference type="ChEBI" id="CHEBI:456216"/>
        <dbReference type="EC" id="2.7.11.1"/>
    </reaction>
</comment>
<comment type="catalytic activity">
    <reaction evidence="7">
        <text>L-threonyl-[protein] + ATP = O-phospho-L-threonyl-[protein] + ADP + H(+)</text>
        <dbReference type="Rhea" id="RHEA:46608"/>
        <dbReference type="Rhea" id="RHEA-COMP:11060"/>
        <dbReference type="Rhea" id="RHEA-COMP:11605"/>
        <dbReference type="ChEBI" id="CHEBI:15378"/>
        <dbReference type="ChEBI" id="CHEBI:30013"/>
        <dbReference type="ChEBI" id="CHEBI:30616"/>
        <dbReference type="ChEBI" id="CHEBI:61977"/>
        <dbReference type="ChEBI" id="CHEBI:456216"/>
        <dbReference type="EC" id="2.7.11.1"/>
    </reaction>
</comment>
<dbReference type="PANTHER" id="PTHR13902">
    <property type="entry name" value="SERINE/THREONINE-PROTEIN KINASE WNK WITH NO LYSINE -RELATED"/>
    <property type="match status" value="1"/>
</dbReference>
<evidence type="ECO:0000256" key="6">
    <source>
        <dbReference type="ARBA" id="ARBA00022840"/>
    </source>
</evidence>
<dbReference type="EMBL" id="WOCE01000021">
    <property type="protein sequence ID" value="KAE9589026.1"/>
    <property type="molecule type" value="Genomic_DNA"/>
</dbReference>
<reference evidence="11" key="1">
    <citation type="journal article" date="2020" name="Nat. Commun.">
        <title>Genome sequence of the cluster root forming white lupin.</title>
        <authorList>
            <person name="Hufnagel B."/>
            <person name="Marques A."/>
            <person name="Soriano A."/>
            <person name="Marques L."/>
            <person name="Divol F."/>
            <person name="Doumas P."/>
            <person name="Sallet E."/>
            <person name="Mancinotti D."/>
            <person name="Carrere S."/>
            <person name="Marande W."/>
            <person name="Arribat S."/>
            <person name="Keller J."/>
            <person name="Huneau C."/>
            <person name="Blein T."/>
            <person name="Aime D."/>
            <person name="Laguerre M."/>
            <person name="Taylor J."/>
            <person name="Schubert V."/>
            <person name="Nelson M."/>
            <person name="Geu-Flores F."/>
            <person name="Crespi M."/>
            <person name="Gallardo-Guerrero K."/>
            <person name="Delaux P.-M."/>
            <person name="Salse J."/>
            <person name="Berges H."/>
            <person name="Guyot R."/>
            <person name="Gouzy J."/>
            <person name="Peret B."/>
        </authorList>
    </citation>
    <scope>NUCLEOTIDE SEQUENCE [LARGE SCALE GENOMIC DNA]</scope>
    <source>
        <strain evidence="11">cv. Amiga</strain>
    </source>
</reference>
<gene>
    <name evidence="10" type="ORF">Lalb_Chr21g0304691</name>
</gene>
<dbReference type="PROSITE" id="PS00108">
    <property type="entry name" value="PROTEIN_KINASE_ST"/>
    <property type="match status" value="1"/>
</dbReference>
<accession>A0A6A4N3I9</accession>
<keyword evidence="4" id="KW-0547">Nucleotide-binding</keyword>
<dbReference type="GO" id="GO:0005524">
    <property type="term" value="F:ATP binding"/>
    <property type="evidence" value="ECO:0007669"/>
    <property type="project" value="UniProtKB-KW"/>
</dbReference>
<keyword evidence="11" id="KW-1185">Reference proteome</keyword>
<evidence type="ECO:0000313" key="11">
    <source>
        <dbReference type="Proteomes" id="UP000447434"/>
    </source>
</evidence>
<dbReference type="InterPro" id="IPR000719">
    <property type="entry name" value="Prot_kinase_dom"/>
</dbReference>
<comment type="caution">
    <text evidence="10">The sequence shown here is derived from an EMBL/GenBank/DDBJ whole genome shotgun (WGS) entry which is preliminary data.</text>
</comment>
<keyword evidence="2" id="KW-0723">Serine/threonine-protein kinase</keyword>
<dbReference type="EC" id="2.7.11.1" evidence="1"/>
<dbReference type="InterPro" id="IPR008271">
    <property type="entry name" value="Ser/Thr_kinase_AS"/>
</dbReference>
<dbReference type="OrthoDB" id="4062651at2759"/>
<dbReference type="InterPro" id="IPR050588">
    <property type="entry name" value="WNK_Ser-Thr_kinase"/>
</dbReference>
<dbReference type="InterPro" id="IPR011009">
    <property type="entry name" value="Kinase-like_dom_sf"/>
</dbReference>
<keyword evidence="5" id="KW-0418">Kinase</keyword>
<name>A0A6A4N3I9_LUPAL</name>
<dbReference type="Pfam" id="PF00069">
    <property type="entry name" value="Pkinase"/>
    <property type="match status" value="1"/>
</dbReference>
<organism evidence="10 11">
    <name type="scientific">Lupinus albus</name>
    <name type="common">White lupine</name>
    <name type="synonym">Lupinus termis</name>
    <dbReference type="NCBI Taxonomy" id="3870"/>
    <lineage>
        <taxon>Eukaryota</taxon>
        <taxon>Viridiplantae</taxon>
        <taxon>Streptophyta</taxon>
        <taxon>Embryophyta</taxon>
        <taxon>Tracheophyta</taxon>
        <taxon>Spermatophyta</taxon>
        <taxon>Magnoliopsida</taxon>
        <taxon>eudicotyledons</taxon>
        <taxon>Gunneridae</taxon>
        <taxon>Pentapetalae</taxon>
        <taxon>rosids</taxon>
        <taxon>fabids</taxon>
        <taxon>Fabales</taxon>
        <taxon>Fabaceae</taxon>
        <taxon>Papilionoideae</taxon>
        <taxon>50 kb inversion clade</taxon>
        <taxon>genistoids sensu lato</taxon>
        <taxon>core genistoids</taxon>
        <taxon>Genisteae</taxon>
        <taxon>Lupinus</taxon>
    </lineage>
</organism>
<evidence type="ECO:0000256" key="4">
    <source>
        <dbReference type="ARBA" id="ARBA00022741"/>
    </source>
</evidence>
<evidence type="ECO:0000256" key="1">
    <source>
        <dbReference type="ARBA" id="ARBA00012513"/>
    </source>
</evidence>
<evidence type="ECO:0000256" key="7">
    <source>
        <dbReference type="ARBA" id="ARBA00047899"/>
    </source>
</evidence>
<keyword evidence="3" id="KW-0808">Transferase</keyword>
<dbReference type="SMART" id="SM00220">
    <property type="entry name" value="S_TKc"/>
    <property type="match status" value="1"/>
</dbReference>
<evidence type="ECO:0000256" key="2">
    <source>
        <dbReference type="ARBA" id="ARBA00022527"/>
    </source>
</evidence>